<dbReference type="GO" id="GO:0047605">
    <property type="term" value="F:acetolactate decarboxylase activity"/>
    <property type="evidence" value="ECO:0007669"/>
    <property type="project" value="UniProtKB-UniRule"/>
</dbReference>
<gene>
    <name evidence="11" type="primary">budA</name>
    <name evidence="11" type="ORF">DPV69_17195</name>
</gene>
<comment type="similarity">
    <text evidence="3 9">Belongs to the alpha-acetolactate decarboxylase family.</text>
</comment>
<protein>
    <recommendedName>
        <fullName evidence="5 9">Alpha-acetolactate decarboxylase</fullName>
        <ecNumber evidence="4 9">4.1.1.5</ecNumber>
    </recommendedName>
</protein>
<dbReference type="UniPathway" id="UPA00626">
    <property type="reaction ID" value="UER00678"/>
</dbReference>
<evidence type="ECO:0000256" key="7">
    <source>
        <dbReference type="ARBA" id="ARBA00023061"/>
    </source>
</evidence>
<evidence type="ECO:0000256" key="10">
    <source>
        <dbReference type="SAM" id="SignalP"/>
    </source>
</evidence>
<accession>A0A443YM91</accession>
<dbReference type="CDD" id="cd17299">
    <property type="entry name" value="acetolactate_decarboxylase"/>
    <property type="match status" value="1"/>
</dbReference>
<organism evidence="11 12">
    <name type="scientific">Pedobacter chitinilyticus</name>
    <dbReference type="NCBI Taxonomy" id="2233776"/>
    <lineage>
        <taxon>Bacteria</taxon>
        <taxon>Pseudomonadati</taxon>
        <taxon>Bacteroidota</taxon>
        <taxon>Sphingobacteriia</taxon>
        <taxon>Sphingobacteriales</taxon>
        <taxon>Sphingobacteriaceae</taxon>
        <taxon>Pedobacter</taxon>
    </lineage>
</organism>
<dbReference type="PANTHER" id="PTHR35524">
    <property type="entry name" value="ALPHA-ACETOLACTATE DECARBOXYLASE"/>
    <property type="match status" value="1"/>
</dbReference>
<dbReference type="PANTHER" id="PTHR35524:SF1">
    <property type="entry name" value="ALPHA-ACETOLACTATE DECARBOXYLASE"/>
    <property type="match status" value="1"/>
</dbReference>
<dbReference type="RefSeq" id="WP_113648648.1">
    <property type="nucleotide sequence ID" value="NZ_QMHN01000006.1"/>
</dbReference>
<comment type="catalytic activity">
    <reaction evidence="1 9">
        <text>(2S)-2-acetolactate + H(+) = (R)-acetoin + CO2</text>
        <dbReference type="Rhea" id="RHEA:21580"/>
        <dbReference type="ChEBI" id="CHEBI:15378"/>
        <dbReference type="ChEBI" id="CHEBI:15686"/>
        <dbReference type="ChEBI" id="CHEBI:16526"/>
        <dbReference type="ChEBI" id="CHEBI:58476"/>
        <dbReference type="EC" id="4.1.1.5"/>
    </reaction>
</comment>
<feature type="signal peptide" evidence="10">
    <location>
        <begin position="1"/>
        <end position="20"/>
    </location>
</feature>
<dbReference type="EMBL" id="SAYW01000006">
    <property type="protein sequence ID" value="RWU04898.1"/>
    <property type="molecule type" value="Genomic_DNA"/>
</dbReference>
<dbReference type="Pfam" id="PF03306">
    <property type="entry name" value="AAL_decarboxy"/>
    <property type="match status" value="1"/>
</dbReference>
<evidence type="ECO:0000256" key="6">
    <source>
        <dbReference type="ARBA" id="ARBA00022793"/>
    </source>
</evidence>
<reference evidence="11 12" key="1">
    <citation type="submission" date="2018-06" db="EMBL/GenBank/DDBJ databases">
        <title>Pedobacter endophyticus sp. nov., an endophytic bacterium isolated from a leaf of Triticum aestivum.</title>
        <authorList>
            <person name="Zhang L."/>
        </authorList>
    </citation>
    <scope>NUCLEOTIDE SEQUENCE [LARGE SCALE GENOMIC DNA]</scope>
    <source>
        <strain evidence="11 12">CM134L-2</strain>
    </source>
</reference>
<evidence type="ECO:0000256" key="5">
    <source>
        <dbReference type="ARBA" id="ARBA00020164"/>
    </source>
</evidence>
<dbReference type="OrthoDB" id="8612680at2"/>
<dbReference type="Proteomes" id="UP000284120">
    <property type="component" value="Unassembled WGS sequence"/>
</dbReference>
<dbReference type="NCBIfam" id="TIGR01252">
    <property type="entry name" value="acetolac_decarb"/>
    <property type="match status" value="1"/>
</dbReference>
<sequence length="262" mass="29680">MASRSTLLIILCLLSSHLFSQTSIPNHLYTFGHASAFIGGLYDAHISYGQIKPYGNFGLGAPDQLDGEIVIFNNKFYQTQSSGKTFEIRYTEKTPFVIINQFKSDQSIKKTGPLTKDQLFQLLDSVLTKKNGIYAVHVRAKFAFVKTRAFPIIAEKPYQPMAQLLSLQKFFNYENVEGDLIGYRLPAYMEGPNITGYHFHFLSDDKTKGGHLIDVILNNMTIEIDELDGFSIFPPSTEAFQKFDLEKDRRNEVKAVELGKKN</sequence>
<keyword evidence="7 9" id="KW-0005">Acetoin biosynthesis</keyword>
<evidence type="ECO:0000313" key="12">
    <source>
        <dbReference type="Proteomes" id="UP000284120"/>
    </source>
</evidence>
<comment type="caution">
    <text evidence="11">The sequence shown here is derived from an EMBL/GenBank/DDBJ whole genome shotgun (WGS) entry which is preliminary data.</text>
</comment>
<evidence type="ECO:0000313" key="11">
    <source>
        <dbReference type="EMBL" id="RWU04898.1"/>
    </source>
</evidence>
<evidence type="ECO:0000256" key="2">
    <source>
        <dbReference type="ARBA" id="ARBA00005170"/>
    </source>
</evidence>
<evidence type="ECO:0000256" key="1">
    <source>
        <dbReference type="ARBA" id="ARBA00001784"/>
    </source>
</evidence>
<dbReference type="InterPro" id="IPR005128">
    <property type="entry name" value="Acetolactate_a_deCO2ase"/>
</dbReference>
<proteinExistence type="inferred from homology"/>
<keyword evidence="10" id="KW-0732">Signal</keyword>
<keyword evidence="6 9" id="KW-0210">Decarboxylase</keyword>
<name>A0A443YM91_9SPHI</name>
<feature type="chain" id="PRO_5019178557" description="Alpha-acetolactate decarboxylase" evidence="10">
    <location>
        <begin position="21"/>
        <end position="262"/>
    </location>
</feature>
<dbReference type="PIRSF" id="PIRSF001332">
    <property type="entry name" value="Acetolac_decarb"/>
    <property type="match status" value="1"/>
</dbReference>
<evidence type="ECO:0000256" key="8">
    <source>
        <dbReference type="ARBA" id="ARBA00023239"/>
    </source>
</evidence>
<dbReference type="GO" id="GO:0045151">
    <property type="term" value="P:acetoin biosynthetic process"/>
    <property type="evidence" value="ECO:0007669"/>
    <property type="project" value="UniProtKB-UniRule"/>
</dbReference>
<dbReference type="SUPFAM" id="SSF117856">
    <property type="entry name" value="AF0104/ALDC/Ptd012-like"/>
    <property type="match status" value="1"/>
</dbReference>
<evidence type="ECO:0000256" key="3">
    <source>
        <dbReference type="ARBA" id="ARBA00007106"/>
    </source>
</evidence>
<dbReference type="Gene3D" id="3.30.1330.80">
    <property type="entry name" value="Hypothetical protein, similar to alpha- acetolactate decarboxylase, domain 2"/>
    <property type="match status" value="2"/>
</dbReference>
<dbReference type="EC" id="4.1.1.5" evidence="4 9"/>
<comment type="pathway">
    <text evidence="2 9">Polyol metabolism; (R,R)-butane-2,3-diol biosynthesis; (R,R)-butane-2,3-diol from pyruvate: step 2/3.</text>
</comment>
<keyword evidence="8 9" id="KW-0456">Lyase</keyword>
<evidence type="ECO:0000256" key="9">
    <source>
        <dbReference type="PIRNR" id="PIRNR001332"/>
    </source>
</evidence>
<evidence type="ECO:0000256" key="4">
    <source>
        <dbReference type="ARBA" id="ARBA00013204"/>
    </source>
</evidence>
<dbReference type="AlphaFoldDB" id="A0A443YM91"/>
<keyword evidence="12" id="KW-1185">Reference proteome</keyword>